<proteinExistence type="predicted"/>
<dbReference type="InterPro" id="IPR044662">
    <property type="entry name" value="HS1/DABB1-like"/>
</dbReference>
<feature type="domain" description="Stress-response A/B barrel" evidence="3">
    <location>
        <begin position="3"/>
        <end position="105"/>
    </location>
</feature>
<dbReference type="PROSITE" id="PS51502">
    <property type="entry name" value="S_R_A_B_BARREL"/>
    <property type="match status" value="1"/>
</dbReference>
<dbReference type="InterPro" id="IPR013097">
    <property type="entry name" value="Dabb"/>
</dbReference>
<dbReference type="GeneID" id="54296556"/>
<sequence>MAIVHVVLFQFKQTTTHDQVQDICRRLAALKDTCIHPTTNKPYVKSYGVGKNNSPEGHDGGLSHGLVAEFENEEDRKYYLEKDPSHLAFVASLDGLVQDARVFDFEPGKF</sequence>
<protein>
    <recommendedName>
        <fullName evidence="3">Stress-response A/B barrel domain-containing protein</fullName>
    </recommendedName>
</protein>
<gene>
    <name evidence="4" type="ORF">K452DRAFT_271875</name>
</gene>
<dbReference type="AlphaFoldDB" id="A0A6A6BCW1"/>
<dbReference type="SMART" id="SM00886">
    <property type="entry name" value="Dabb"/>
    <property type="match status" value="1"/>
</dbReference>
<evidence type="ECO:0000313" key="4">
    <source>
        <dbReference type="EMBL" id="KAF2141203.1"/>
    </source>
</evidence>
<dbReference type="PANTHER" id="PTHR33178">
    <property type="match status" value="1"/>
</dbReference>
<accession>A0A6A6BCW1</accession>
<keyword evidence="5" id="KW-1185">Reference proteome</keyword>
<comment type="subunit">
    <text evidence="1">Homodimer.</text>
</comment>
<dbReference type="Pfam" id="PF07876">
    <property type="entry name" value="Dabb"/>
    <property type="match status" value="1"/>
</dbReference>
<name>A0A6A6BCW1_9PEZI</name>
<evidence type="ECO:0000256" key="2">
    <source>
        <dbReference type="SAM" id="MobiDB-lite"/>
    </source>
</evidence>
<dbReference type="Proteomes" id="UP000799438">
    <property type="component" value="Unassembled WGS sequence"/>
</dbReference>
<feature type="region of interest" description="Disordered" evidence="2">
    <location>
        <begin position="45"/>
        <end position="64"/>
    </location>
</feature>
<dbReference type="SUPFAM" id="SSF54909">
    <property type="entry name" value="Dimeric alpha+beta barrel"/>
    <property type="match status" value="1"/>
</dbReference>
<evidence type="ECO:0000259" key="3">
    <source>
        <dbReference type="PROSITE" id="PS51502"/>
    </source>
</evidence>
<organism evidence="4 5">
    <name type="scientific">Aplosporella prunicola CBS 121167</name>
    <dbReference type="NCBI Taxonomy" id="1176127"/>
    <lineage>
        <taxon>Eukaryota</taxon>
        <taxon>Fungi</taxon>
        <taxon>Dikarya</taxon>
        <taxon>Ascomycota</taxon>
        <taxon>Pezizomycotina</taxon>
        <taxon>Dothideomycetes</taxon>
        <taxon>Dothideomycetes incertae sedis</taxon>
        <taxon>Botryosphaeriales</taxon>
        <taxon>Aplosporellaceae</taxon>
        <taxon>Aplosporella</taxon>
    </lineage>
</organism>
<dbReference type="Gene3D" id="3.30.70.100">
    <property type="match status" value="1"/>
</dbReference>
<evidence type="ECO:0000256" key="1">
    <source>
        <dbReference type="ARBA" id="ARBA00011738"/>
    </source>
</evidence>
<evidence type="ECO:0000313" key="5">
    <source>
        <dbReference type="Proteomes" id="UP000799438"/>
    </source>
</evidence>
<dbReference type="OrthoDB" id="1601230at2759"/>
<dbReference type="InterPro" id="IPR011008">
    <property type="entry name" value="Dimeric_a/b-barrel"/>
</dbReference>
<dbReference type="EMBL" id="ML995487">
    <property type="protein sequence ID" value="KAF2141203.1"/>
    <property type="molecule type" value="Genomic_DNA"/>
</dbReference>
<reference evidence="4" key="1">
    <citation type="journal article" date="2020" name="Stud. Mycol.">
        <title>101 Dothideomycetes genomes: a test case for predicting lifestyles and emergence of pathogens.</title>
        <authorList>
            <person name="Haridas S."/>
            <person name="Albert R."/>
            <person name="Binder M."/>
            <person name="Bloem J."/>
            <person name="Labutti K."/>
            <person name="Salamov A."/>
            <person name="Andreopoulos B."/>
            <person name="Baker S."/>
            <person name="Barry K."/>
            <person name="Bills G."/>
            <person name="Bluhm B."/>
            <person name="Cannon C."/>
            <person name="Castanera R."/>
            <person name="Culley D."/>
            <person name="Daum C."/>
            <person name="Ezra D."/>
            <person name="Gonzalez J."/>
            <person name="Henrissat B."/>
            <person name="Kuo A."/>
            <person name="Liang C."/>
            <person name="Lipzen A."/>
            <person name="Lutzoni F."/>
            <person name="Magnuson J."/>
            <person name="Mondo S."/>
            <person name="Nolan M."/>
            <person name="Ohm R."/>
            <person name="Pangilinan J."/>
            <person name="Park H.-J."/>
            <person name="Ramirez L."/>
            <person name="Alfaro M."/>
            <person name="Sun H."/>
            <person name="Tritt A."/>
            <person name="Yoshinaga Y."/>
            <person name="Zwiers L.-H."/>
            <person name="Turgeon B."/>
            <person name="Goodwin S."/>
            <person name="Spatafora J."/>
            <person name="Crous P."/>
            <person name="Grigoriev I."/>
        </authorList>
    </citation>
    <scope>NUCLEOTIDE SEQUENCE</scope>
    <source>
        <strain evidence="4">CBS 121167</strain>
    </source>
</reference>
<dbReference type="PANTHER" id="PTHR33178:SF10">
    <property type="entry name" value="STRESS-RESPONSE A_B BARREL DOMAIN-CONTAINING PROTEIN"/>
    <property type="match status" value="1"/>
</dbReference>
<dbReference type="RefSeq" id="XP_033396916.1">
    <property type="nucleotide sequence ID" value="XM_033539060.1"/>
</dbReference>